<organism evidence="1 2">
    <name type="scientific">Pristionchus mayeri</name>
    <dbReference type="NCBI Taxonomy" id="1317129"/>
    <lineage>
        <taxon>Eukaryota</taxon>
        <taxon>Metazoa</taxon>
        <taxon>Ecdysozoa</taxon>
        <taxon>Nematoda</taxon>
        <taxon>Chromadorea</taxon>
        <taxon>Rhabditida</taxon>
        <taxon>Rhabditina</taxon>
        <taxon>Diplogasteromorpha</taxon>
        <taxon>Diplogasteroidea</taxon>
        <taxon>Neodiplogasteridae</taxon>
        <taxon>Pristionchus</taxon>
    </lineage>
</organism>
<protein>
    <submittedName>
        <fullName evidence="1">Uncharacterized protein</fullName>
    </submittedName>
</protein>
<evidence type="ECO:0000313" key="2">
    <source>
        <dbReference type="Proteomes" id="UP001328107"/>
    </source>
</evidence>
<feature type="non-terminal residue" evidence="1">
    <location>
        <position position="154"/>
    </location>
</feature>
<dbReference type="Proteomes" id="UP001328107">
    <property type="component" value="Unassembled WGS sequence"/>
</dbReference>
<accession>A0AAN4Z0F0</accession>
<dbReference type="EMBL" id="BTRK01000001">
    <property type="protein sequence ID" value="GMR31124.1"/>
    <property type="molecule type" value="Genomic_DNA"/>
</dbReference>
<feature type="non-terminal residue" evidence="1">
    <location>
        <position position="1"/>
    </location>
</feature>
<keyword evidence="2" id="KW-1185">Reference proteome</keyword>
<dbReference type="AlphaFoldDB" id="A0AAN4Z0F0"/>
<evidence type="ECO:0000313" key="1">
    <source>
        <dbReference type="EMBL" id="GMR31124.1"/>
    </source>
</evidence>
<sequence length="154" mass="17123">LCNNESSCTVELLDADALPDAQRLLLTEECDSGVSLLASGWEESGVVSLESGSQLGRNLLALGLPEEDDVCTERGEERVTALLYPRAHSGDIPGDQRPLLRRGCVHFLIRFSLRLLSTSLEDGRKFLSLRHFPDDKLANLENSNVVFRMETWHT</sequence>
<comment type="caution">
    <text evidence="1">The sequence shown here is derived from an EMBL/GenBank/DDBJ whole genome shotgun (WGS) entry which is preliminary data.</text>
</comment>
<name>A0AAN4Z0F0_9BILA</name>
<proteinExistence type="predicted"/>
<gene>
    <name evidence="1" type="ORF">PMAYCL1PPCAC_01319</name>
</gene>
<reference evidence="2" key="1">
    <citation type="submission" date="2022-10" db="EMBL/GenBank/DDBJ databases">
        <title>Genome assembly of Pristionchus species.</title>
        <authorList>
            <person name="Yoshida K."/>
            <person name="Sommer R.J."/>
        </authorList>
    </citation>
    <scope>NUCLEOTIDE SEQUENCE [LARGE SCALE GENOMIC DNA]</scope>
    <source>
        <strain evidence="2">RS5460</strain>
    </source>
</reference>